<sequence>MNLYQTKLFTTLQKEYKNKYGVDISQFVKLTNCSINFAKFEEKQLTLKQKNVIKSIQKNNEKKIILSGGIASGKTYLACYLFLKSLIENKKLYSSDTNNFIIGNSQRSVEVNVLGQFEKLCKLLKIPYIPRHTNNSYILIDSLRINLYGRDKASDFERFRGSNSALIFVNEATTLHKQTLEEVLKRLRCGQKTIIFDTTNPDHPEHYFKTDYIDNIATFKTYNFTTYDNVLLSKGFIETQEKLYKDIPSYKARVLLGEWIASTDSIFTQINITEDYVFTSPIAYLDPAFSIGGNKYKTTKCIYPFFSQAMF</sequence>
<reference evidence="1" key="2">
    <citation type="submission" date="2015-07" db="EMBL/GenBank/DDBJ databases">
        <authorList>
            <person name="Noorani M."/>
        </authorList>
    </citation>
    <scope>NUCLEOTIDE SEQUENCE</scope>
    <source>
        <strain evidence="1">CO275</strain>
        <plasmid evidence="1">unnamed</plasmid>
    </source>
</reference>
<name>A0A1L8Z9G3_BORBI</name>
<dbReference type="Gene3D" id="3.40.50.300">
    <property type="entry name" value="P-loop containing nucleotide triphosphate hydrolases"/>
    <property type="match status" value="1"/>
</dbReference>
<dbReference type="InterPro" id="IPR006437">
    <property type="entry name" value="Phage_terminase_lsu"/>
</dbReference>
<protein>
    <submittedName>
        <fullName evidence="1">Uncharacterized protein</fullName>
    </submittedName>
</protein>
<keyword evidence="1" id="KW-0614">Plasmid</keyword>
<proteinExistence type="predicted"/>
<dbReference type="SUPFAM" id="SSF52540">
    <property type="entry name" value="P-loop containing nucleoside triphosphate hydrolases"/>
    <property type="match status" value="1"/>
</dbReference>
<dbReference type="AlphaFoldDB" id="A0A1L8Z9G3"/>
<dbReference type="Pfam" id="PF03237">
    <property type="entry name" value="Terminase_6N"/>
    <property type="match status" value="1"/>
</dbReference>
<reference evidence="1" key="1">
    <citation type="journal article" date="2015" name="Microbiology">
        <title>Similarities in murine infection and immune response to Borrelia bissettii and Borrelia burgdorferi sensu stricto.</title>
        <authorList>
            <person name="Leydet B.F.Jr."/>
            <person name="Liang F.T."/>
        </authorList>
    </citation>
    <scope>NUCLEOTIDE SEQUENCE [LARGE SCALE GENOMIC DNA]</scope>
    <source>
        <strain evidence="1">CO275</strain>
        <plasmid evidence="1">unnamed</plasmid>
    </source>
</reference>
<dbReference type="EMBL" id="JNBW01000593">
    <property type="protein sequence ID" value="OJH14390.1"/>
    <property type="molecule type" value="Genomic_DNA"/>
</dbReference>
<dbReference type="NCBIfam" id="TIGR01547">
    <property type="entry name" value="phage_term_2"/>
    <property type="match status" value="1"/>
</dbReference>
<geneLocation type="plasmid" evidence="1">
    <name>unnamed</name>
</geneLocation>
<gene>
    <name evidence="1" type="ORF">ER70_09080</name>
</gene>
<comment type="caution">
    <text evidence="1">The sequence shown here is derived from an EMBL/GenBank/DDBJ whole genome shotgun (WGS) entry which is preliminary data.</text>
</comment>
<dbReference type="InterPro" id="IPR027417">
    <property type="entry name" value="P-loop_NTPase"/>
</dbReference>
<accession>A0A1L8Z9G3</accession>
<organism evidence="1">
    <name type="scientific">Borrelia bissettiae</name>
    <name type="common">Borreliella bissettiae</name>
    <dbReference type="NCBI Taxonomy" id="64897"/>
    <lineage>
        <taxon>Bacteria</taxon>
        <taxon>Pseudomonadati</taxon>
        <taxon>Spirochaetota</taxon>
        <taxon>Spirochaetia</taxon>
        <taxon>Spirochaetales</taxon>
        <taxon>Borreliaceae</taxon>
        <taxon>Borreliella</taxon>
    </lineage>
</organism>
<evidence type="ECO:0000313" key="1">
    <source>
        <dbReference type="EMBL" id="OJH14390.1"/>
    </source>
</evidence>